<evidence type="ECO:0000259" key="12">
    <source>
        <dbReference type="Pfam" id="PF13880"/>
    </source>
</evidence>
<feature type="compositionally biased region" description="Basic and acidic residues" evidence="10">
    <location>
        <begin position="24"/>
        <end position="37"/>
    </location>
</feature>
<keyword evidence="5" id="KW-0863">Zinc-finger</keyword>
<evidence type="ECO:0000259" key="11">
    <source>
        <dbReference type="Pfam" id="PF13878"/>
    </source>
</evidence>
<dbReference type="OrthoDB" id="428854at2759"/>
<evidence type="ECO:0000256" key="8">
    <source>
        <dbReference type="ARBA" id="ARBA00023306"/>
    </source>
</evidence>
<evidence type="ECO:0000256" key="6">
    <source>
        <dbReference type="ARBA" id="ARBA00022833"/>
    </source>
</evidence>
<keyword evidence="3" id="KW-0808">Transferase</keyword>
<dbReference type="GO" id="GO:0000785">
    <property type="term" value="C:chromatin"/>
    <property type="evidence" value="ECO:0007669"/>
    <property type="project" value="TreeGrafter"/>
</dbReference>
<dbReference type="GO" id="GO:0008270">
    <property type="term" value="F:zinc ion binding"/>
    <property type="evidence" value="ECO:0007669"/>
    <property type="project" value="UniProtKB-KW"/>
</dbReference>
<evidence type="ECO:0000256" key="9">
    <source>
        <dbReference type="ARBA" id="ARBA00023315"/>
    </source>
</evidence>
<feature type="compositionally biased region" description="Basic and acidic residues" evidence="10">
    <location>
        <begin position="257"/>
        <end position="280"/>
    </location>
</feature>
<keyword evidence="14" id="KW-1185">Reference proteome</keyword>
<reference evidence="13" key="1">
    <citation type="journal article" date="2020" name="Stud. Mycol.">
        <title>101 Dothideomycetes genomes: a test case for predicting lifestyles and emergence of pathogens.</title>
        <authorList>
            <person name="Haridas S."/>
            <person name="Albert R."/>
            <person name="Binder M."/>
            <person name="Bloem J."/>
            <person name="Labutti K."/>
            <person name="Salamov A."/>
            <person name="Andreopoulos B."/>
            <person name="Baker S."/>
            <person name="Barry K."/>
            <person name="Bills G."/>
            <person name="Bluhm B."/>
            <person name="Cannon C."/>
            <person name="Castanera R."/>
            <person name="Culley D."/>
            <person name="Daum C."/>
            <person name="Ezra D."/>
            <person name="Gonzalez J."/>
            <person name="Henrissat B."/>
            <person name="Kuo A."/>
            <person name="Liang C."/>
            <person name="Lipzen A."/>
            <person name="Lutzoni F."/>
            <person name="Magnuson J."/>
            <person name="Mondo S."/>
            <person name="Nolan M."/>
            <person name="Ohm R."/>
            <person name="Pangilinan J."/>
            <person name="Park H.-J."/>
            <person name="Ramirez L."/>
            <person name="Alfaro M."/>
            <person name="Sun H."/>
            <person name="Tritt A."/>
            <person name="Yoshinaga Y."/>
            <person name="Zwiers L.-H."/>
            <person name="Turgeon B."/>
            <person name="Goodwin S."/>
            <person name="Spatafora J."/>
            <person name="Crous P."/>
            <person name="Grigoriev I."/>
        </authorList>
    </citation>
    <scope>NUCLEOTIDE SEQUENCE</scope>
    <source>
        <strain evidence="13">CBS 119925</strain>
    </source>
</reference>
<keyword evidence="7" id="KW-0539">Nucleus</keyword>
<dbReference type="GO" id="GO:0007064">
    <property type="term" value="P:mitotic sister chromatid cohesion"/>
    <property type="evidence" value="ECO:0007669"/>
    <property type="project" value="TreeGrafter"/>
</dbReference>
<evidence type="ECO:0008006" key="15">
    <source>
        <dbReference type="Google" id="ProtNLM"/>
    </source>
</evidence>
<keyword evidence="9" id="KW-0012">Acyltransferase</keyword>
<evidence type="ECO:0000313" key="13">
    <source>
        <dbReference type="EMBL" id="KAF2751818.1"/>
    </source>
</evidence>
<gene>
    <name evidence="13" type="ORF">M011DRAFT_522755</name>
</gene>
<dbReference type="PANTHER" id="PTHR45884">
    <property type="entry name" value="N-ACETYLTRANSFERASE ECO"/>
    <property type="match status" value="1"/>
</dbReference>
<proteinExistence type="inferred from homology"/>
<feature type="region of interest" description="Disordered" evidence="10">
    <location>
        <begin position="122"/>
        <end position="141"/>
    </location>
</feature>
<feature type="domain" description="N-acetyltransferase ESCO zinc-finger" evidence="11">
    <location>
        <begin position="145"/>
        <end position="182"/>
    </location>
</feature>
<evidence type="ECO:0000256" key="5">
    <source>
        <dbReference type="ARBA" id="ARBA00022771"/>
    </source>
</evidence>
<dbReference type="GO" id="GO:0005634">
    <property type="term" value="C:nucleus"/>
    <property type="evidence" value="ECO:0007669"/>
    <property type="project" value="UniProtKB-SubCell"/>
</dbReference>
<dbReference type="Pfam" id="PF13880">
    <property type="entry name" value="Acetyltransf_13"/>
    <property type="match status" value="1"/>
</dbReference>
<evidence type="ECO:0000256" key="2">
    <source>
        <dbReference type="ARBA" id="ARBA00005816"/>
    </source>
</evidence>
<dbReference type="Pfam" id="PF13878">
    <property type="entry name" value="zf-C2H2_3"/>
    <property type="match status" value="1"/>
</dbReference>
<dbReference type="InterPro" id="IPR028005">
    <property type="entry name" value="AcTrfase_ESCO_Znf_dom"/>
</dbReference>
<feature type="compositionally biased region" description="Polar residues" evidence="10">
    <location>
        <begin position="122"/>
        <end position="132"/>
    </location>
</feature>
<name>A0A6A6VMJ7_9PLEO</name>
<feature type="compositionally biased region" description="Polar residues" evidence="10">
    <location>
        <begin position="72"/>
        <end position="85"/>
    </location>
</feature>
<dbReference type="InterPro" id="IPR028009">
    <property type="entry name" value="ESCO_Acetyltransf_dom"/>
</dbReference>
<feature type="compositionally biased region" description="Polar residues" evidence="10">
    <location>
        <begin position="315"/>
        <end position="336"/>
    </location>
</feature>
<keyword evidence="4" id="KW-0479">Metal-binding</keyword>
<evidence type="ECO:0000256" key="4">
    <source>
        <dbReference type="ARBA" id="ARBA00022723"/>
    </source>
</evidence>
<comment type="subcellular location">
    <subcellularLocation>
        <location evidence="1">Nucleus</location>
    </subcellularLocation>
</comment>
<evidence type="ECO:0000256" key="7">
    <source>
        <dbReference type="ARBA" id="ARBA00023242"/>
    </source>
</evidence>
<feature type="region of interest" description="Disordered" evidence="10">
    <location>
        <begin position="249"/>
        <end position="341"/>
    </location>
</feature>
<feature type="compositionally biased region" description="Basic residues" evidence="10">
    <location>
        <begin position="12"/>
        <end position="23"/>
    </location>
</feature>
<comment type="similarity">
    <text evidence="2">Belongs to the acetyltransferase family. ECO subfamily.</text>
</comment>
<dbReference type="EMBL" id="MU006561">
    <property type="protein sequence ID" value="KAF2751818.1"/>
    <property type="molecule type" value="Genomic_DNA"/>
</dbReference>
<keyword evidence="8" id="KW-0131">Cell cycle</keyword>
<dbReference type="GO" id="GO:0061733">
    <property type="term" value="F:protein-lysine-acetyltransferase activity"/>
    <property type="evidence" value="ECO:0007669"/>
    <property type="project" value="TreeGrafter"/>
</dbReference>
<dbReference type="Proteomes" id="UP000799440">
    <property type="component" value="Unassembled WGS sequence"/>
</dbReference>
<dbReference type="AlphaFoldDB" id="A0A6A6VMJ7"/>
<evidence type="ECO:0000256" key="1">
    <source>
        <dbReference type="ARBA" id="ARBA00004123"/>
    </source>
</evidence>
<dbReference type="PANTHER" id="PTHR45884:SF2">
    <property type="entry name" value="N-ACETYLTRANSFERASE ECO"/>
    <property type="match status" value="1"/>
</dbReference>
<sequence>MPLAMTSWGVKKPVRTYTRTRKRVFQDEEPPTKRIRVEEEEETVTVGSTDAQSEATHENTDITPINVECEELSSSPNRLAATSSDPLIASTPPSSPPQSSTSPQRVRRPIFSFFKRKRTENALSERSLNVPTPQEPRPKKKRLVQMQLDLASELRKTCTTCGMDYIPSNNEDAAVHRKFHAMNVRGVEFTKVTLEKLRQKEVWSGGDGSFIAVIGRQDTLGLRKRAGEVLKVVETELAAVPIPEDALWSQMRIPETTGDRSTRGRGTNESKLETEEERARPTANQGTDAPLPAVSDCPDPEESAQADGKGERAESSGNCSSTFPQALATAPSSGLTTGPAPESALSCSWADRFKLYVYVRSNKCVGACLAERILEAHAVEAVEEAPQDGPDAAEHQSSSISVSTVTHPAILGISRIWTSSLHRKTGVASRLLNVARLDFLYGMTIEKEQVAFSQPTESGGRLARKWFGRLAGWHVYID</sequence>
<keyword evidence="6" id="KW-0862">Zinc</keyword>
<feature type="domain" description="N-acetyltransferase ESCO acetyl-transferase" evidence="12">
    <location>
        <begin position="407"/>
        <end position="476"/>
    </location>
</feature>
<feature type="region of interest" description="Disordered" evidence="10">
    <location>
        <begin position="1"/>
        <end position="108"/>
    </location>
</feature>
<evidence type="ECO:0000313" key="14">
    <source>
        <dbReference type="Proteomes" id="UP000799440"/>
    </source>
</evidence>
<protein>
    <recommendedName>
        <fullName evidence="15">Sister chromatid cohesion acetyltransferas-like protein Eco1</fullName>
    </recommendedName>
</protein>
<evidence type="ECO:0000256" key="3">
    <source>
        <dbReference type="ARBA" id="ARBA00022679"/>
    </source>
</evidence>
<evidence type="ECO:0000256" key="10">
    <source>
        <dbReference type="SAM" id="MobiDB-lite"/>
    </source>
</evidence>
<accession>A0A6A6VMJ7</accession>
<organism evidence="13 14">
    <name type="scientific">Sporormia fimetaria CBS 119925</name>
    <dbReference type="NCBI Taxonomy" id="1340428"/>
    <lineage>
        <taxon>Eukaryota</taxon>
        <taxon>Fungi</taxon>
        <taxon>Dikarya</taxon>
        <taxon>Ascomycota</taxon>
        <taxon>Pezizomycotina</taxon>
        <taxon>Dothideomycetes</taxon>
        <taxon>Pleosporomycetidae</taxon>
        <taxon>Pleosporales</taxon>
        <taxon>Sporormiaceae</taxon>
        <taxon>Sporormia</taxon>
    </lineage>
</organism>